<evidence type="ECO:0000313" key="3">
    <source>
        <dbReference type="Proteomes" id="UP000680038"/>
    </source>
</evidence>
<dbReference type="CDD" id="cd03674">
    <property type="entry name" value="NUDIX_Hydrolase"/>
    <property type="match status" value="1"/>
</dbReference>
<gene>
    <name evidence="2" type="ORF">DYBT9275_00828</name>
</gene>
<dbReference type="PANTHER" id="PTHR43736">
    <property type="entry name" value="ADP-RIBOSE PYROPHOSPHATASE"/>
    <property type="match status" value="1"/>
</dbReference>
<feature type="domain" description="Nudix hydrolase" evidence="1">
    <location>
        <begin position="36"/>
        <end position="170"/>
    </location>
</feature>
<reference evidence="2" key="1">
    <citation type="submission" date="2021-04" db="EMBL/GenBank/DDBJ databases">
        <authorList>
            <person name="Rodrigo-Torres L."/>
            <person name="Arahal R. D."/>
            <person name="Lucena T."/>
        </authorList>
    </citation>
    <scope>NUCLEOTIDE SEQUENCE</scope>
    <source>
        <strain evidence="2">CECT 9275</strain>
    </source>
</reference>
<accession>A0A916JCE6</accession>
<protein>
    <recommendedName>
        <fullName evidence="1">Nudix hydrolase domain-containing protein</fullName>
    </recommendedName>
</protein>
<dbReference type="PROSITE" id="PS51462">
    <property type="entry name" value="NUDIX"/>
    <property type="match status" value="1"/>
</dbReference>
<proteinExistence type="predicted"/>
<evidence type="ECO:0000313" key="2">
    <source>
        <dbReference type="EMBL" id="CAG4991772.1"/>
    </source>
</evidence>
<evidence type="ECO:0000259" key="1">
    <source>
        <dbReference type="PROSITE" id="PS51462"/>
    </source>
</evidence>
<comment type="caution">
    <text evidence="2">The sequence shown here is derived from an EMBL/GenBank/DDBJ whole genome shotgun (WGS) entry which is preliminary data.</text>
</comment>
<organism evidence="2 3">
    <name type="scientific">Dyadobacter helix</name>
    <dbReference type="NCBI Taxonomy" id="2822344"/>
    <lineage>
        <taxon>Bacteria</taxon>
        <taxon>Pseudomonadati</taxon>
        <taxon>Bacteroidota</taxon>
        <taxon>Cytophagia</taxon>
        <taxon>Cytophagales</taxon>
        <taxon>Spirosomataceae</taxon>
        <taxon>Dyadobacter</taxon>
    </lineage>
</organism>
<dbReference type="SUPFAM" id="SSF55811">
    <property type="entry name" value="Nudix"/>
    <property type="match status" value="1"/>
</dbReference>
<dbReference type="Gene3D" id="3.90.79.10">
    <property type="entry name" value="Nucleoside Triphosphate Pyrophosphohydrolase"/>
    <property type="match status" value="1"/>
</dbReference>
<dbReference type="InterPro" id="IPR000086">
    <property type="entry name" value="NUDIX_hydrolase_dom"/>
</dbReference>
<dbReference type="EMBL" id="CAJRAF010000001">
    <property type="protein sequence ID" value="CAG4991772.1"/>
    <property type="molecule type" value="Genomic_DNA"/>
</dbReference>
<name>A0A916JCE6_9BACT</name>
<dbReference type="InterPro" id="IPR015797">
    <property type="entry name" value="NUDIX_hydrolase-like_dom_sf"/>
</dbReference>
<dbReference type="Pfam" id="PF00293">
    <property type="entry name" value="NUDIX"/>
    <property type="match status" value="1"/>
</dbReference>
<dbReference type="PANTHER" id="PTHR43736:SF1">
    <property type="entry name" value="DIHYDRONEOPTERIN TRIPHOSPHATE DIPHOSPHATASE"/>
    <property type="match status" value="1"/>
</dbReference>
<keyword evidence="3" id="KW-1185">Reference proteome</keyword>
<dbReference type="Proteomes" id="UP000680038">
    <property type="component" value="Unassembled WGS sequence"/>
</dbReference>
<dbReference type="AlphaFoldDB" id="A0A916JCE6"/>
<sequence>MLLAYTPTEGEEARMYDDTLDFIVNHESCFERTLAVGHVTASGWVVSPGRDKALLMHHRKLDRWFQPGGHCDGDADVMRVAEKEVREETGLLFFKLVRPAVFDLDVHQIPANPKDQAHYHYDIRFLFEADPDALLAVNGEAKSLEWIALDQIAGYNNSESIMRMVRKSSL</sequence>